<comment type="function">
    <text evidence="7">Specifically dimethylates two adjacent adenosines (A1518 and A1519) in the loop of a conserved hairpin near the 3'-end of 16S rRNA in the 30S particle. May play a critical role in biogenesis of 30S subunits.</text>
</comment>
<keyword evidence="3 7" id="KW-0489">Methyltransferase</keyword>
<dbReference type="InterPro" id="IPR020596">
    <property type="entry name" value="rRNA_Ade_Mease_Trfase_CS"/>
</dbReference>
<dbReference type="SUPFAM" id="SSF53335">
    <property type="entry name" value="S-adenosyl-L-methionine-dependent methyltransferases"/>
    <property type="match status" value="1"/>
</dbReference>
<evidence type="ECO:0000256" key="8">
    <source>
        <dbReference type="PROSITE-ProRule" id="PRU01026"/>
    </source>
</evidence>
<keyword evidence="6 7" id="KW-0694">RNA-binding</keyword>
<name>A0A2J0LEM8_9BACT</name>
<dbReference type="GO" id="GO:0052908">
    <property type="term" value="F:16S rRNA (adenine(1518)-N(6)/adenine(1519)-N(6))-dimethyltransferase activity"/>
    <property type="evidence" value="ECO:0007669"/>
    <property type="project" value="UniProtKB-EC"/>
</dbReference>
<keyword evidence="1 7" id="KW-0963">Cytoplasm</keyword>
<dbReference type="Gene3D" id="1.10.8.100">
    <property type="entry name" value="Ribosomal RNA adenine dimethylase-like, domain 2"/>
    <property type="match status" value="1"/>
</dbReference>
<dbReference type="Proteomes" id="UP000231267">
    <property type="component" value="Unassembled WGS sequence"/>
</dbReference>
<dbReference type="CDD" id="cd02440">
    <property type="entry name" value="AdoMet_MTases"/>
    <property type="match status" value="1"/>
</dbReference>
<dbReference type="SMART" id="SM00650">
    <property type="entry name" value="rADc"/>
    <property type="match status" value="1"/>
</dbReference>
<organism evidence="10 11">
    <name type="scientific">Candidatus Taenaricola geysiri</name>
    <dbReference type="NCBI Taxonomy" id="1974752"/>
    <lineage>
        <taxon>Bacteria</taxon>
        <taxon>Pseudomonadati</taxon>
        <taxon>Candidatus Omnitrophota</taxon>
        <taxon>Candidatus Taenaricola</taxon>
    </lineage>
</organism>
<feature type="domain" description="Ribosomal RNA adenine methylase transferase N-terminal" evidence="9">
    <location>
        <begin position="20"/>
        <end position="197"/>
    </location>
</feature>
<dbReference type="InterPro" id="IPR020598">
    <property type="entry name" value="rRNA_Ade_methylase_Trfase_N"/>
</dbReference>
<feature type="binding site" evidence="7 8">
    <location>
        <position position="15"/>
    </location>
    <ligand>
        <name>S-adenosyl-L-methionine</name>
        <dbReference type="ChEBI" id="CHEBI:59789"/>
    </ligand>
</feature>
<dbReference type="Pfam" id="PF00398">
    <property type="entry name" value="RrnaAD"/>
    <property type="match status" value="1"/>
</dbReference>
<evidence type="ECO:0000256" key="1">
    <source>
        <dbReference type="ARBA" id="ARBA00022490"/>
    </source>
</evidence>
<dbReference type="PROSITE" id="PS51689">
    <property type="entry name" value="SAM_RNA_A_N6_MT"/>
    <property type="match status" value="1"/>
</dbReference>
<feature type="binding site" evidence="7 8">
    <location>
        <position position="40"/>
    </location>
    <ligand>
        <name>S-adenosyl-L-methionine</name>
        <dbReference type="ChEBI" id="CHEBI:59789"/>
    </ligand>
</feature>
<dbReference type="InterPro" id="IPR001737">
    <property type="entry name" value="KsgA/Erm"/>
</dbReference>
<gene>
    <name evidence="7" type="primary">rsmA</name>
    <name evidence="7" type="synonym">ksgA</name>
    <name evidence="10" type="ORF">COW11_04130</name>
</gene>
<dbReference type="NCBIfam" id="TIGR00755">
    <property type="entry name" value="ksgA"/>
    <property type="match status" value="1"/>
</dbReference>
<comment type="caution">
    <text evidence="10">The sequence shown here is derived from an EMBL/GenBank/DDBJ whole genome shotgun (WGS) entry which is preliminary data.</text>
</comment>
<keyword evidence="2 7" id="KW-0698">rRNA processing</keyword>
<dbReference type="GO" id="GO:0003723">
    <property type="term" value="F:RNA binding"/>
    <property type="evidence" value="ECO:0007669"/>
    <property type="project" value="UniProtKB-UniRule"/>
</dbReference>
<feature type="binding site" evidence="7 8">
    <location>
        <position position="86"/>
    </location>
    <ligand>
        <name>S-adenosyl-L-methionine</name>
        <dbReference type="ChEBI" id="CHEBI:59789"/>
    </ligand>
</feature>
<evidence type="ECO:0000313" key="11">
    <source>
        <dbReference type="Proteomes" id="UP000231267"/>
    </source>
</evidence>
<feature type="binding site" evidence="7 8">
    <location>
        <position position="13"/>
    </location>
    <ligand>
        <name>S-adenosyl-L-methionine</name>
        <dbReference type="ChEBI" id="CHEBI:59789"/>
    </ligand>
</feature>
<comment type="catalytic activity">
    <reaction evidence="7">
        <text>adenosine(1518)/adenosine(1519) in 16S rRNA + 4 S-adenosyl-L-methionine = N(6)-dimethyladenosine(1518)/N(6)-dimethyladenosine(1519) in 16S rRNA + 4 S-adenosyl-L-homocysteine + 4 H(+)</text>
        <dbReference type="Rhea" id="RHEA:19609"/>
        <dbReference type="Rhea" id="RHEA-COMP:10232"/>
        <dbReference type="Rhea" id="RHEA-COMP:10233"/>
        <dbReference type="ChEBI" id="CHEBI:15378"/>
        <dbReference type="ChEBI" id="CHEBI:57856"/>
        <dbReference type="ChEBI" id="CHEBI:59789"/>
        <dbReference type="ChEBI" id="CHEBI:74411"/>
        <dbReference type="ChEBI" id="CHEBI:74493"/>
        <dbReference type="EC" id="2.1.1.182"/>
    </reaction>
</comment>
<reference evidence="10 11" key="1">
    <citation type="submission" date="2017-09" db="EMBL/GenBank/DDBJ databases">
        <title>Depth-based differentiation of microbial function through sediment-hosted aquifers and enrichment of novel symbionts in the deep terrestrial subsurface.</title>
        <authorList>
            <person name="Probst A.J."/>
            <person name="Ladd B."/>
            <person name="Jarett J.K."/>
            <person name="Geller-Mcgrath D.E."/>
            <person name="Sieber C.M."/>
            <person name="Emerson J.B."/>
            <person name="Anantharaman K."/>
            <person name="Thomas B.C."/>
            <person name="Malmstrom R."/>
            <person name="Stieglmeier M."/>
            <person name="Klingl A."/>
            <person name="Woyke T."/>
            <person name="Ryan C.M."/>
            <person name="Banfield J.F."/>
        </authorList>
    </citation>
    <scope>NUCLEOTIDE SEQUENCE [LARGE SCALE GENOMIC DNA]</scope>
    <source>
        <strain evidence="10">CG12_big_fil_rev_8_21_14_0_65_43_15</strain>
    </source>
</reference>
<feature type="binding site" evidence="7 8">
    <location>
        <position position="112"/>
    </location>
    <ligand>
        <name>S-adenosyl-L-methionine</name>
        <dbReference type="ChEBI" id="CHEBI:59789"/>
    </ligand>
</feature>
<dbReference type="HAMAP" id="MF_00607">
    <property type="entry name" value="16SrRNA_methyltr_A"/>
    <property type="match status" value="1"/>
</dbReference>
<dbReference type="FunFam" id="1.10.8.100:FF:000001">
    <property type="entry name" value="Ribosomal RNA small subunit methyltransferase A"/>
    <property type="match status" value="1"/>
</dbReference>
<feature type="binding site" evidence="7 8">
    <location>
        <position position="61"/>
    </location>
    <ligand>
        <name>S-adenosyl-L-methionine</name>
        <dbReference type="ChEBI" id="CHEBI:59789"/>
    </ligand>
</feature>
<evidence type="ECO:0000256" key="4">
    <source>
        <dbReference type="ARBA" id="ARBA00022679"/>
    </source>
</evidence>
<evidence type="ECO:0000256" key="3">
    <source>
        <dbReference type="ARBA" id="ARBA00022603"/>
    </source>
</evidence>
<protein>
    <recommendedName>
        <fullName evidence="7">Ribosomal RNA small subunit methyltransferase A</fullName>
        <ecNumber evidence="7">2.1.1.182</ecNumber>
    </recommendedName>
    <alternativeName>
        <fullName evidence="7">16S rRNA (adenine(1518)-N(6)/adenine(1519)-N(6))-dimethyltransferase</fullName>
    </alternativeName>
    <alternativeName>
        <fullName evidence="7">16S rRNA dimethyladenosine transferase</fullName>
    </alternativeName>
    <alternativeName>
        <fullName evidence="7">16S rRNA dimethylase</fullName>
    </alternativeName>
    <alternativeName>
        <fullName evidence="7">S-adenosylmethionine-6-N', N'-adenosyl(rRNA) dimethyltransferase</fullName>
    </alternativeName>
</protein>
<evidence type="ECO:0000256" key="6">
    <source>
        <dbReference type="ARBA" id="ARBA00022884"/>
    </source>
</evidence>
<dbReference type="GO" id="GO:0005829">
    <property type="term" value="C:cytosol"/>
    <property type="evidence" value="ECO:0007669"/>
    <property type="project" value="TreeGrafter"/>
</dbReference>
<proteinExistence type="inferred from homology"/>
<accession>A0A2J0LEM8</accession>
<evidence type="ECO:0000256" key="2">
    <source>
        <dbReference type="ARBA" id="ARBA00022552"/>
    </source>
</evidence>
<dbReference type="FunFam" id="3.40.50.150:FF:000023">
    <property type="entry name" value="Ribosomal RNA small subunit methyltransferase A"/>
    <property type="match status" value="1"/>
</dbReference>
<comment type="subcellular location">
    <subcellularLocation>
        <location evidence="7">Cytoplasm</location>
    </subcellularLocation>
</comment>
<dbReference type="PANTHER" id="PTHR11727:SF7">
    <property type="entry name" value="DIMETHYLADENOSINE TRANSFERASE-RELATED"/>
    <property type="match status" value="1"/>
</dbReference>
<evidence type="ECO:0000256" key="7">
    <source>
        <dbReference type="HAMAP-Rule" id="MF_00607"/>
    </source>
</evidence>
<comment type="similarity">
    <text evidence="7">Belongs to the class I-like SAM-binding methyltransferase superfamily. rRNA adenine N(6)-methyltransferase family. RsmA subfamily.</text>
</comment>
<dbReference type="EMBL" id="PFGP01000096">
    <property type="protein sequence ID" value="PIW66301.1"/>
    <property type="molecule type" value="Genomic_DNA"/>
</dbReference>
<dbReference type="EC" id="2.1.1.182" evidence="7"/>
<evidence type="ECO:0000313" key="10">
    <source>
        <dbReference type="EMBL" id="PIW66301.1"/>
    </source>
</evidence>
<dbReference type="InterPro" id="IPR023165">
    <property type="entry name" value="rRNA_Ade_diMease-like_C"/>
</dbReference>
<dbReference type="AlphaFoldDB" id="A0A2J0LEM8"/>
<dbReference type="Gene3D" id="3.40.50.150">
    <property type="entry name" value="Vaccinia Virus protein VP39"/>
    <property type="match status" value="1"/>
</dbReference>
<evidence type="ECO:0000259" key="9">
    <source>
        <dbReference type="SMART" id="SM00650"/>
    </source>
</evidence>
<dbReference type="InterPro" id="IPR029063">
    <property type="entry name" value="SAM-dependent_MTases_sf"/>
</dbReference>
<dbReference type="PANTHER" id="PTHR11727">
    <property type="entry name" value="DIMETHYLADENOSINE TRANSFERASE"/>
    <property type="match status" value="1"/>
</dbReference>
<keyword evidence="4 7" id="KW-0808">Transferase</keyword>
<dbReference type="InterPro" id="IPR011530">
    <property type="entry name" value="rRNA_adenine_dimethylase"/>
</dbReference>
<keyword evidence="5 7" id="KW-0949">S-adenosyl-L-methionine</keyword>
<sequence length="268" mass="30393">MDKIRPIKKLGQNFLRNENILQRIAAAAQLDNNDIVLEIGAGTGNLTKYLCEKTKFVYAVEKDARLCKIAEENLRRYKNVKIICKDILKIDMGSGFEPDPISIDRPFKIIGNLPYYITTPIIFHLLVQKKYINDIIIMVQKEVAQRIIAKPGGKDYGILSCSVQFHAKPKILFNVSKAAFRPQPKVDSSVLKLKILEKPAVAIKDEKLFFNIIKAAFGKRRKMLRSSLAGLITKDKLTDILAKSGIDETRRAETLSLEEFAKILDKLY</sequence>
<dbReference type="PROSITE" id="PS01131">
    <property type="entry name" value="RRNA_A_DIMETH"/>
    <property type="match status" value="1"/>
</dbReference>
<evidence type="ECO:0000256" key="5">
    <source>
        <dbReference type="ARBA" id="ARBA00022691"/>
    </source>
</evidence>